<proteinExistence type="predicted"/>
<gene>
    <name evidence="1" type="ORF">IHQ72_18180</name>
</gene>
<evidence type="ECO:0000313" key="2">
    <source>
        <dbReference type="Proteomes" id="UP001058098"/>
    </source>
</evidence>
<reference evidence="1" key="1">
    <citation type="submission" date="2020-09" db="EMBL/GenBank/DDBJ databases">
        <title>Rhizobia associated with sainfoin plants.</title>
        <authorList>
            <person name="Asharfi S."/>
            <person name="Kuzmanovic N."/>
            <person name="Bunk B."/>
            <person name="Sproeer C."/>
            <person name="Becker M."/>
            <person name="Thuenen T."/>
        </authorList>
    </citation>
    <scope>NUCLEOTIDE SEQUENCE</scope>
    <source>
        <strain evidence="1">OM4</strain>
    </source>
</reference>
<protein>
    <submittedName>
        <fullName evidence="1">Uncharacterized protein</fullName>
    </submittedName>
</protein>
<dbReference type="EMBL" id="CP062229">
    <property type="protein sequence ID" value="UVC12717.1"/>
    <property type="molecule type" value="Genomic_DNA"/>
</dbReference>
<name>A0ABY5QRK6_9HYPH</name>
<dbReference type="RefSeq" id="WP_123148441.1">
    <property type="nucleotide sequence ID" value="NZ_CP062229.1"/>
</dbReference>
<keyword evidence="2" id="KW-1185">Reference proteome</keyword>
<dbReference type="Proteomes" id="UP001058098">
    <property type="component" value="Chromosome"/>
</dbReference>
<evidence type="ECO:0000313" key="1">
    <source>
        <dbReference type="EMBL" id="UVC12717.1"/>
    </source>
</evidence>
<accession>A0ABY5QRK6</accession>
<organism evidence="1 2">
    <name type="scientific">Mesorhizobium onobrychidis</name>
    <dbReference type="NCBI Taxonomy" id="2775404"/>
    <lineage>
        <taxon>Bacteria</taxon>
        <taxon>Pseudomonadati</taxon>
        <taxon>Pseudomonadota</taxon>
        <taxon>Alphaproteobacteria</taxon>
        <taxon>Hyphomicrobiales</taxon>
        <taxon>Phyllobacteriaceae</taxon>
        <taxon>Mesorhizobium</taxon>
    </lineage>
</organism>
<sequence length="69" mass="7632">MTNQPRGGLGLCPRMVMAVPVHLARGSQLGNNEAADKVFKGMPLRTQSREDHSVAERHFAEADRIVRGY</sequence>